<evidence type="ECO:0000259" key="8">
    <source>
        <dbReference type="PROSITE" id="PS50195"/>
    </source>
</evidence>
<keyword evidence="5" id="KW-0963">Cytoplasm</keyword>
<dbReference type="PROSITE" id="PS50195">
    <property type="entry name" value="PX"/>
    <property type="match status" value="1"/>
</dbReference>
<dbReference type="InterPro" id="IPR036871">
    <property type="entry name" value="PX_dom_sf"/>
</dbReference>
<keyword evidence="4" id="KW-0813">Transport</keyword>
<dbReference type="SUPFAM" id="SSF64268">
    <property type="entry name" value="PX domain"/>
    <property type="match status" value="1"/>
</dbReference>
<dbReference type="GO" id="GO:0000407">
    <property type="term" value="C:phagophore assembly site"/>
    <property type="evidence" value="ECO:0007669"/>
    <property type="project" value="TreeGrafter"/>
</dbReference>
<dbReference type="AlphaFoldDB" id="A0A2A3E3F8"/>
<dbReference type="PANTHER" id="PTHR45949">
    <property type="entry name" value="SORTING NEXIN-4"/>
    <property type="match status" value="1"/>
</dbReference>
<dbReference type="OrthoDB" id="205639at2759"/>
<dbReference type="GO" id="GO:0000422">
    <property type="term" value="P:autophagy of mitochondrion"/>
    <property type="evidence" value="ECO:0007669"/>
    <property type="project" value="TreeGrafter"/>
</dbReference>
<dbReference type="STRING" id="94128.A0A2A3E3F8"/>
<accession>A0A2A3E3F8</accession>
<evidence type="ECO:0000256" key="2">
    <source>
        <dbReference type="ARBA" id="ARBA00004496"/>
    </source>
</evidence>
<evidence type="ECO:0000256" key="7">
    <source>
        <dbReference type="ARBA" id="ARBA00023136"/>
    </source>
</evidence>
<keyword evidence="7" id="KW-0472">Membrane</keyword>
<comment type="subcellular location">
    <subcellularLocation>
        <location evidence="2">Cytoplasm</location>
    </subcellularLocation>
    <subcellularLocation>
        <location evidence="1">Membrane</location>
        <topology evidence="1">Peripheral membrane protein</topology>
    </subcellularLocation>
</comment>
<evidence type="ECO:0000256" key="4">
    <source>
        <dbReference type="ARBA" id="ARBA00022448"/>
    </source>
</evidence>
<dbReference type="InterPro" id="IPR001683">
    <property type="entry name" value="PX_dom"/>
</dbReference>
<dbReference type="Proteomes" id="UP000242457">
    <property type="component" value="Unassembled WGS sequence"/>
</dbReference>
<dbReference type="GO" id="GO:0016020">
    <property type="term" value="C:membrane"/>
    <property type="evidence" value="ECO:0007669"/>
    <property type="project" value="UniProtKB-SubCell"/>
</dbReference>
<dbReference type="GO" id="GO:0032456">
    <property type="term" value="P:endocytic recycling"/>
    <property type="evidence" value="ECO:0007669"/>
    <property type="project" value="TreeGrafter"/>
</dbReference>
<evidence type="ECO:0000256" key="3">
    <source>
        <dbReference type="ARBA" id="ARBA00010883"/>
    </source>
</evidence>
<keyword evidence="6" id="KW-0446">Lipid-binding</keyword>
<dbReference type="GO" id="GO:0061709">
    <property type="term" value="P:reticulophagy"/>
    <property type="evidence" value="ECO:0007669"/>
    <property type="project" value="TreeGrafter"/>
</dbReference>
<evidence type="ECO:0000256" key="5">
    <source>
        <dbReference type="ARBA" id="ARBA00022490"/>
    </source>
</evidence>
<protein>
    <submittedName>
        <fullName evidence="9">Sorting nexin-30</fullName>
    </submittedName>
</protein>
<dbReference type="GO" id="GO:0034727">
    <property type="term" value="P:piecemeal microautophagy of the nucleus"/>
    <property type="evidence" value="ECO:0007669"/>
    <property type="project" value="TreeGrafter"/>
</dbReference>
<sequence length="153" mass="17711">MMTSSEIEVENLSEKNAEESAILEVSTIAVGSVIKQENRDVDFLSNCSTSIEGSVIASPSIDSFSTLPEQEISDFQIDSKDSRDLQVKVDNPQKHLETLETYITFRITTKSTRQEFEEGEYIVRRRYNDFIWLRQKLVDSYPTHIIPVRYYIF</sequence>
<reference evidence="9 10" key="1">
    <citation type="submission" date="2014-07" db="EMBL/GenBank/DDBJ databases">
        <title>Genomic and transcriptomic analysis on Apis cerana provide comprehensive insights into honey bee biology.</title>
        <authorList>
            <person name="Diao Q."/>
            <person name="Sun L."/>
            <person name="Zheng H."/>
            <person name="Zheng H."/>
            <person name="Xu S."/>
            <person name="Wang S."/>
            <person name="Zeng Z."/>
            <person name="Hu F."/>
            <person name="Su S."/>
            <person name="Wu J."/>
        </authorList>
    </citation>
    <scope>NUCLEOTIDE SEQUENCE [LARGE SCALE GENOMIC DNA]</scope>
    <source>
        <tissue evidence="9">Pupae without intestine</tissue>
    </source>
</reference>
<dbReference type="EMBL" id="KZ288446">
    <property type="protein sequence ID" value="PBC25631.1"/>
    <property type="molecule type" value="Genomic_DNA"/>
</dbReference>
<evidence type="ECO:0000256" key="6">
    <source>
        <dbReference type="ARBA" id="ARBA00023121"/>
    </source>
</evidence>
<comment type="similarity">
    <text evidence="3">Belongs to the sorting nexin family.</text>
</comment>
<dbReference type="PANTHER" id="PTHR45949:SF2">
    <property type="entry name" value="SORTING NEXIN-4"/>
    <property type="match status" value="1"/>
</dbReference>
<name>A0A2A3E3F8_APICC</name>
<feature type="domain" description="PX" evidence="8">
    <location>
        <begin position="83"/>
        <end position="153"/>
    </location>
</feature>
<evidence type="ECO:0000256" key="1">
    <source>
        <dbReference type="ARBA" id="ARBA00004170"/>
    </source>
</evidence>
<evidence type="ECO:0000313" key="9">
    <source>
        <dbReference type="EMBL" id="PBC25631.1"/>
    </source>
</evidence>
<gene>
    <name evidence="9" type="ORF">APICC_05057</name>
</gene>
<dbReference type="GO" id="GO:0005769">
    <property type="term" value="C:early endosome"/>
    <property type="evidence" value="ECO:0007669"/>
    <property type="project" value="TreeGrafter"/>
</dbReference>
<dbReference type="GO" id="GO:0015031">
    <property type="term" value="P:protein transport"/>
    <property type="evidence" value="ECO:0007669"/>
    <property type="project" value="TreeGrafter"/>
</dbReference>
<dbReference type="Pfam" id="PF00787">
    <property type="entry name" value="PX"/>
    <property type="match status" value="1"/>
</dbReference>
<proteinExistence type="inferred from homology"/>
<keyword evidence="10" id="KW-1185">Reference proteome</keyword>
<evidence type="ECO:0000313" key="10">
    <source>
        <dbReference type="Proteomes" id="UP000242457"/>
    </source>
</evidence>
<dbReference type="Gene3D" id="3.30.1520.10">
    <property type="entry name" value="Phox-like domain"/>
    <property type="match status" value="1"/>
</dbReference>
<organism evidence="9 10">
    <name type="scientific">Apis cerana cerana</name>
    <name type="common">Oriental honeybee</name>
    <dbReference type="NCBI Taxonomy" id="94128"/>
    <lineage>
        <taxon>Eukaryota</taxon>
        <taxon>Metazoa</taxon>
        <taxon>Ecdysozoa</taxon>
        <taxon>Arthropoda</taxon>
        <taxon>Hexapoda</taxon>
        <taxon>Insecta</taxon>
        <taxon>Pterygota</taxon>
        <taxon>Neoptera</taxon>
        <taxon>Endopterygota</taxon>
        <taxon>Hymenoptera</taxon>
        <taxon>Apocrita</taxon>
        <taxon>Aculeata</taxon>
        <taxon>Apoidea</taxon>
        <taxon>Anthophila</taxon>
        <taxon>Apidae</taxon>
        <taxon>Apis</taxon>
    </lineage>
</organism>
<dbReference type="GO" id="GO:0035091">
    <property type="term" value="F:phosphatidylinositol binding"/>
    <property type="evidence" value="ECO:0007669"/>
    <property type="project" value="InterPro"/>
</dbReference>